<evidence type="ECO:0000313" key="2">
    <source>
        <dbReference type="Proteomes" id="UP001150830"/>
    </source>
</evidence>
<dbReference type="RefSeq" id="WP_283174338.1">
    <property type="nucleotide sequence ID" value="NZ_JAPNOA010000039.1"/>
</dbReference>
<dbReference type="Proteomes" id="UP001150830">
    <property type="component" value="Unassembled WGS sequence"/>
</dbReference>
<reference evidence="1" key="1">
    <citation type="submission" date="2022-11" db="EMBL/GenBank/DDBJ databases">
        <title>Parathalassolutuus dongxingensis gen. nov., sp. nov., a novel member of family Oceanospirillaceae isolated from a coastal shrimp pond in Guangxi, China.</title>
        <authorList>
            <person name="Chen H."/>
        </authorList>
    </citation>
    <scope>NUCLEOTIDE SEQUENCE</scope>
    <source>
        <strain evidence="1">G-43</strain>
    </source>
</reference>
<proteinExistence type="predicted"/>
<keyword evidence="2" id="KW-1185">Reference proteome</keyword>
<dbReference type="EMBL" id="JAPNOA010000039">
    <property type="protein sequence ID" value="MCY0966127.1"/>
    <property type="molecule type" value="Genomic_DNA"/>
</dbReference>
<dbReference type="AlphaFoldDB" id="A0A9X3IS99"/>
<accession>A0A9X3IS99</accession>
<sequence>MAMLNTLPLPDNLVWDNEQDFKPWAFSKQRAVNGALNVQAVALHYGRPIKLTGSWISRSELEQLQALESEPLVPRALTLASQTFTVLFDLEAGGIEARPLFKCTVATPDDLFDLTLNFITVEPV</sequence>
<organism evidence="1 2">
    <name type="scientific">Parathalassolituus penaei</name>
    <dbReference type="NCBI Taxonomy" id="2997323"/>
    <lineage>
        <taxon>Bacteria</taxon>
        <taxon>Pseudomonadati</taxon>
        <taxon>Pseudomonadota</taxon>
        <taxon>Gammaproteobacteria</taxon>
        <taxon>Oceanospirillales</taxon>
        <taxon>Oceanospirillaceae</taxon>
        <taxon>Parathalassolituus</taxon>
    </lineage>
</organism>
<comment type="caution">
    <text evidence="1">The sequence shown here is derived from an EMBL/GenBank/DDBJ whole genome shotgun (WGS) entry which is preliminary data.</text>
</comment>
<gene>
    <name evidence="1" type="ORF">OUO13_13115</name>
</gene>
<evidence type="ECO:0000313" key="1">
    <source>
        <dbReference type="EMBL" id="MCY0966127.1"/>
    </source>
</evidence>
<name>A0A9X3IS99_9GAMM</name>
<protein>
    <submittedName>
        <fullName evidence="1">Uncharacterized protein</fullName>
    </submittedName>
</protein>